<sequence>MFSLFYFLGIQTTFLKEPEPHVAYVGGVASFQCDIKAVPPAVYVWEKDKVQLPQNVVRYASLPSGTLQISDVTKSDAGLYRCRSYHGALQLLPDQVDEFQWRISSEAQLTVREATNARPPKFIRKPSNVTAIAGTTVTLICIVDGKPMPKIHWRRKDGTKIRIDNVEVIEGGNLRLANVHPSDNGTYICSAVSPDGQTISASATLNVHMEPEIFSTFEHRSYPRAYVVDFECKYTGSPFPTVYWLFNGKKVEKSSRISILSKEKGISVLRIVQSQESDSGYYQCFAENEVGYATAVARFKVDVNDKAPNPPQNITVQGSGLKDLKITWSPPIAKSCCSITTYSVHCSEKSGTEMAKLVKVTSLVLKHLKPFTNYTCYVTAYSDYGASKHSNKASYVTPDATPLIAPKVEVVSSTQTSIKIKWEKIPLEQSRGIINQYRVYYNTDKGTTMERFKKPALREYLITELIPNTVYRIRMLAGTIAGFPHLDESSWPWTVTKTQSLTKPIETPKNLNVAIQNTSSVVVSWDFDKTVSIDYFVLQLYKVDAPEKKLEFRLPSNLTNYTLNNLDNNTFYQVSVNAFSGDDASIQVTKVFQTSSEATVPPAPSIISAVPVSSSIVNLTWERPDFSSDIVSYTVQYNPTTSRPGEKEKYIRTDLTSVSIKNLKPYTEYQFSVRSHSEDEKGPYGKLVIVRTNEGDQCWDRFTDSDNTSDILCHLCRSFIQVYYEKRSEHTCDYYCSWIQDYCADISKKIPTFGIKCTSNSLIIENLKNKIYYAKLWANTTAGKGASSKIFVIDITNSPFPTASTTLPSSISSPNQSTAASQTGIIIGIVIGVLAFIVIIIVFFFVRRRCCMAQNLSLTSHISSNGHVHNLDTTELTAVHELESHTPMLTRLSENENSDAKGSEQMEPLLSGNKKHKSQPHLKESTSQNISKDSKLESRLELDEYSPDLSNLDKDATGMNGTNLCSSSVIPITSGCNLSNSVTLNSDNTGSLPMGNGPGSCNVQPVTSSFLSAMEGSHHGRANSSCSHPRNGENQLSSLSSVSSPFPETSAQSSSSLPQDVTPSNCSAINRSPHGDQKQHSSIRTLHPNSTNQHPVSSTTSTTTTTTTTSGRHTKGDSIIASNTATVPPLSTTLVPSSTSITTSKSSDDISTNCPQGKIGSGIKSDPKNTSPKPRPTEFVQKAPLQQSCDLISDDGIGNSISDVVQTKENQTAINGKEGAPWATTTAENNDLSKSSGSIEQAIPSVTCLPLKNQDLAVGVDQGVV</sequence>
<dbReference type="PANTHER" id="PTHR44170:SF60">
    <property type="entry name" value="ROUNDABOUT HOMOLOG 1"/>
    <property type="match status" value="1"/>
</dbReference>
<feature type="domain" description="Ig-like" evidence="6">
    <location>
        <begin position="211"/>
        <end position="304"/>
    </location>
</feature>
<keyword evidence="5" id="KW-0472">Membrane</keyword>
<evidence type="ECO:0000313" key="8">
    <source>
        <dbReference type="EMBL" id="CAE1159052.1"/>
    </source>
</evidence>
<dbReference type="CDD" id="cd00096">
    <property type="entry name" value="Ig"/>
    <property type="match status" value="1"/>
</dbReference>
<dbReference type="InterPro" id="IPR003599">
    <property type="entry name" value="Ig_sub"/>
</dbReference>
<dbReference type="CDD" id="cd00063">
    <property type="entry name" value="FN3"/>
    <property type="match status" value="4"/>
</dbReference>
<feature type="region of interest" description="Disordered" evidence="4">
    <location>
        <begin position="1015"/>
        <end position="1179"/>
    </location>
</feature>
<dbReference type="EMBL" id="CAHIKZ030000191">
    <property type="protein sequence ID" value="CAE1159052.1"/>
    <property type="molecule type" value="Genomic_DNA"/>
</dbReference>
<feature type="compositionally biased region" description="Polar residues" evidence="4">
    <location>
        <begin position="1046"/>
        <end position="1070"/>
    </location>
</feature>
<feature type="compositionally biased region" description="Polar residues" evidence="4">
    <location>
        <begin position="1080"/>
        <end position="1096"/>
    </location>
</feature>
<dbReference type="PROSITE" id="PS50835">
    <property type="entry name" value="IG_LIKE"/>
    <property type="match status" value="3"/>
</dbReference>
<dbReference type="Gene3D" id="2.60.40.10">
    <property type="entry name" value="Immunoglobulins"/>
    <property type="match status" value="7"/>
</dbReference>
<dbReference type="SUPFAM" id="SSF48726">
    <property type="entry name" value="Immunoglobulin"/>
    <property type="match status" value="3"/>
</dbReference>
<feature type="transmembrane region" description="Helical" evidence="5">
    <location>
        <begin position="825"/>
        <end position="846"/>
    </location>
</feature>
<dbReference type="SMART" id="SM00409">
    <property type="entry name" value="IG"/>
    <property type="match status" value="3"/>
</dbReference>
<feature type="compositionally biased region" description="Low complexity" evidence="4">
    <location>
        <begin position="1126"/>
        <end position="1152"/>
    </location>
</feature>
<evidence type="ECO:0000259" key="7">
    <source>
        <dbReference type="PROSITE" id="PS50853"/>
    </source>
</evidence>
<gene>
    <name evidence="8" type="ORF">SPHA_5839</name>
</gene>
<dbReference type="InterPro" id="IPR003598">
    <property type="entry name" value="Ig_sub2"/>
</dbReference>
<dbReference type="AlphaFoldDB" id="A0A812AU92"/>
<feature type="compositionally biased region" description="Polar residues" evidence="4">
    <location>
        <begin position="1223"/>
        <end position="1236"/>
    </location>
</feature>
<feature type="region of interest" description="Disordered" evidence="4">
    <location>
        <begin position="887"/>
        <end position="939"/>
    </location>
</feature>
<dbReference type="InterPro" id="IPR036179">
    <property type="entry name" value="Ig-like_dom_sf"/>
</dbReference>
<dbReference type="Pfam" id="PF00041">
    <property type="entry name" value="fn3"/>
    <property type="match status" value="4"/>
</dbReference>
<name>A0A812AU92_ACAPH</name>
<feature type="domain" description="Fibronectin type-III" evidence="7">
    <location>
        <begin position="402"/>
        <end position="501"/>
    </location>
</feature>
<evidence type="ECO:0000313" key="9">
    <source>
        <dbReference type="Proteomes" id="UP000597762"/>
    </source>
</evidence>
<dbReference type="SUPFAM" id="SSF49265">
    <property type="entry name" value="Fibronectin type III"/>
    <property type="match status" value="2"/>
</dbReference>
<accession>A0A812AU92</accession>
<dbReference type="InterPro" id="IPR013783">
    <property type="entry name" value="Ig-like_fold"/>
</dbReference>
<feature type="domain" description="Fibronectin type-III" evidence="7">
    <location>
        <begin position="507"/>
        <end position="598"/>
    </location>
</feature>
<protein>
    <recommendedName>
        <fullName evidence="10">Protogenin</fullName>
    </recommendedName>
</protein>
<keyword evidence="3" id="KW-0393">Immunoglobulin domain</keyword>
<dbReference type="OrthoDB" id="6152037at2759"/>
<dbReference type="PROSITE" id="PS50853">
    <property type="entry name" value="FN3"/>
    <property type="match status" value="4"/>
</dbReference>
<feature type="domain" description="Fibronectin type-III" evidence="7">
    <location>
        <begin position="603"/>
        <end position="695"/>
    </location>
</feature>
<feature type="domain" description="Ig-like" evidence="6">
    <location>
        <begin position="26"/>
        <end position="87"/>
    </location>
</feature>
<evidence type="ECO:0000256" key="3">
    <source>
        <dbReference type="ARBA" id="ARBA00023319"/>
    </source>
</evidence>
<evidence type="ECO:0000259" key="6">
    <source>
        <dbReference type="PROSITE" id="PS50835"/>
    </source>
</evidence>
<evidence type="ECO:0000256" key="5">
    <source>
        <dbReference type="SAM" id="Phobius"/>
    </source>
</evidence>
<keyword evidence="2" id="KW-1015">Disulfide bond</keyword>
<comment type="caution">
    <text evidence="8">The sequence shown here is derived from an EMBL/GenBank/DDBJ whole genome shotgun (WGS) entry which is preliminary data.</text>
</comment>
<feature type="domain" description="Ig-like" evidence="6">
    <location>
        <begin position="120"/>
        <end position="206"/>
    </location>
</feature>
<reference evidence="8" key="1">
    <citation type="submission" date="2021-01" db="EMBL/GenBank/DDBJ databases">
        <authorList>
            <person name="Li R."/>
            <person name="Bekaert M."/>
        </authorList>
    </citation>
    <scope>NUCLEOTIDE SEQUENCE</scope>
    <source>
        <strain evidence="8">Farmed</strain>
    </source>
</reference>
<feature type="compositionally biased region" description="Polar residues" evidence="4">
    <location>
        <begin position="1022"/>
        <end position="1035"/>
    </location>
</feature>
<feature type="region of interest" description="Disordered" evidence="4">
    <location>
        <begin position="1215"/>
        <end position="1236"/>
    </location>
</feature>
<keyword evidence="5" id="KW-0812">Transmembrane</keyword>
<dbReference type="Pfam" id="PF13927">
    <property type="entry name" value="Ig_3"/>
    <property type="match status" value="2"/>
</dbReference>
<feature type="domain" description="Fibronectin type-III" evidence="7">
    <location>
        <begin position="310"/>
        <end position="400"/>
    </location>
</feature>
<dbReference type="FunFam" id="2.60.40.10:FF:000032">
    <property type="entry name" value="palladin isoform X1"/>
    <property type="match status" value="2"/>
</dbReference>
<dbReference type="SMART" id="SM00060">
    <property type="entry name" value="FN3"/>
    <property type="match status" value="4"/>
</dbReference>
<evidence type="ECO:0000256" key="1">
    <source>
        <dbReference type="ARBA" id="ARBA00022737"/>
    </source>
</evidence>
<evidence type="ECO:0000256" key="4">
    <source>
        <dbReference type="SAM" id="MobiDB-lite"/>
    </source>
</evidence>
<organism evidence="8 9">
    <name type="scientific">Acanthosepion pharaonis</name>
    <name type="common">Pharaoh cuttlefish</name>
    <name type="synonym">Sepia pharaonis</name>
    <dbReference type="NCBI Taxonomy" id="158019"/>
    <lineage>
        <taxon>Eukaryota</taxon>
        <taxon>Metazoa</taxon>
        <taxon>Spiralia</taxon>
        <taxon>Lophotrochozoa</taxon>
        <taxon>Mollusca</taxon>
        <taxon>Cephalopoda</taxon>
        <taxon>Coleoidea</taxon>
        <taxon>Decapodiformes</taxon>
        <taxon>Sepiida</taxon>
        <taxon>Sepiina</taxon>
        <taxon>Sepiidae</taxon>
        <taxon>Acanthosepion</taxon>
    </lineage>
</organism>
<dbReference type="InterPro" id="IPR036116">
    <property type="entry name" value="FN3_sf"/>
</dbReference>
<feature type="compositionally biased region" description="Low complexity" evidence="4">
    <location>
        <begin position="1097"/>
        <end position="1110"/>
    </location>
</feature>
<proteinExistence type="predicted"/>
<dbReference type="SMART" id="SM00408">
    <property type="entry name" value="IGc2"/>
    <property type="match status" value="3"/>
</dbReference>
<dbReference type="GO" id="GO:0098609">
    <property type="term" value="P:cell-cell adhesion"/>
    <property type="evidence" value="ECO:0007669"/>
    <property type="project" value="TreeGrafter"/>
</dbReference>
<dbReference type="Pfam" id="PF07679">
    <property type="entry name" value="I-set"/>
    <property type="match status" value="1"/>
</dbReference>
<evidence type="ECO:0000256" key="2">
    <source>
        <dbReference type="ARBA" id="ARBA00023157"/>
    </source>
</evidence>
<dbReference type="InterPro" id="IPR007110">
    <property type="entry name" value="Ig-like_dom"/>
</dbReference>
<keyword evidence="1" id="KW-0677">Repeat</keyword>
<keyword evidence="9" id="KW-1185">Reference proteome</keyword>
<dbReference type="InterPro" id="IPR003961">
    <property type="entry name" value="FN3_dom"/>
</dbReference>
<evidence type="ECO:0008006" key="10">
    <source>
        <dbReference type="Google" id="ProtNLM"/>
    </source>
</evidence>
<dbReference type="InterPro" id="IPR013098">
    <property type="entry name" value="Ig_I-set"/>
</dbReference>
<dbReference type="PANTHER" id="PTHR44170">
    <property type="entry name" value="PROTEIN SIDEKICK"/>
    <property type="match status" value="1"/>
</dbReference>
<keyword evidence="5" id="KW-1133">Transmembrane helix</keyword>
<dbReference type="Proteomes" id="UP000597762">
    <property type="component" value="Unassembled WGS sequence"/>
</dbReference>